<dbReference type="Proteomes" id="UP000690515">
    <property type="component" value="Unassembled WGS sequence"/>
</dbReference>
<reference evidence="1 2" key="1">
    <citation type="submission" date="2021-04" db="EMBL/GenBank/DDBJ databases">
        <authorList>
            <person name="Pira H."/>
            <person name="Risdian C."/>
            <person name="Wink J."/>
        </authorList>
    </citation>
    <scope>NUCLEOTIDE SEQUENCE [LARGE SCALE GENOMIC DNA]</scope>
    <source>
        <strain evidence="1 2">WH53</strain>
    </source>
</reference>
<comment type="caution">
    <text evidence="1">The sequence shown here is derived from an EMBL/GenBank/DDBJ whole genome shotgun (WGS) entry which is preliminary data.</text>
</comment>
<evidence type="ECO:0000313" key="1">
    <source>
        <dbReference type="EMBL" id="MBU2713653.1"/>
    </source>
</evidence>
<accession>A0ABS5ZIF6</accession>
<dbReference type="RefSeq" id="WP_215821938.1">
    <property type="nucleotide sequence ID" value="NZ_JAGSOY010000094.1"/>
</dbReference>
<protein>
    <submittedName>
        <fullName evidence="1">Uncharacterized protein</fullName>
    </submittedName>
</protein>
<gene>
    <name evidence="1" type="ORF">KCG35_21570</name>
</gene>
<proteinExistence type="predicted"/>
<dbReference type="EMBL" id="JAGSOY010000094">
    <property type="protein sequence ID" value="MBU2713653.1"/>
    <property type="molecule type" value="Genomic_DNA"/>
</dbReference>
<organism evidence="1 2">
    <name type="scientific">Zooshikella harenae</name>
    <dbReference type="NCBI Taxonomy" id="2827238"/>
    <lineage>
        <taxon>Bacteria</taxon>
        <taxon>Pseudomonadati</taxon>
        <taxon>Pseudomonadota</taxon>
        <taxon>Gammaproteobacteria</taxon>
        <taxon>Oceanospirillales</taxon>
        <taxon>Zooshikellaceae</taxon>
        <taxon>Zooshikella</taxon>
    </lineage>
</organism>
<name>A0ABS5ZIF6_9GAMM</name>
<keyword evidence="2" id="KW-1185">Reference proteome</keyword>
<sequence>MLNKTPGLFAWSVSDHDGVERYFKIIFHEHEEGAKQIAKYAMRYKTEELVAHREPKFDRYAVLGYVPVSELLIYGWSAVCGGCGKTISLTQKRNFKDVMTEGEEIWCNIDCFIKQRFREKKHNDSNYERENLCTPVQLEL</sequence>
<evidence type="ECO:0000313" key="2">
    <source>
        <dbReference type="Proteomes" id="UP000690515"/>
    </source>
</evidence>